<keyword evidence="2" id="KW-0238">DNA-binding</keyword>
<name>A0A1W9HTV3_9HYPH</name>
<evidence type="ECO:0000313" key="3">
    <source>
        <dbReference type="Proteomes" id="UP000192872"/>
    </source>
</evidence>
<dbReference type="PANTHER" id="PTHR43236">
    <property type="entry name" value="ANTITOXIN HIGA1"/>
    <property type="match status" value="1"/>
</dbReference>
<dbReference type="InterPro" id="IPR010359">
    <property type="entry name" value="IrrE_HExxH"/>
</dbReference>
<dbReference type="STRING" id="1827387.A4S15_12870"/>
<evidence type="ECO:0000259" key="1">
    <source>
        <dbReference type="PROSITE" id="PS50943"/>
    </source>
</evidence>
<accession>A0A1W9HTV3</accession>
<dbReference type="EMBL" id="LWDL01000023">
    <property type="protein sequence ID" value="OQW50900.1"/>
    <property type="molecule type" value="Genomic_DNA"/>
</dbReference>
<proteinExistence type="predicted"/>
<protein>
    <submittedName>
        <fullName evidence="2">DNA-binding protein</fullName>
    </submittedName>
</protein>
<dbReference type="InterPro" id="IPR001387">
    <property type="entry name" value="Cro/C1-type_HTH"/>
</dbReference>
<evidence type="ECO:0000313" key="2">
    <source>
        <dbReference type="EMBL" id="OQW50900.1"/>
    </source>
</evidence>
<dbReference type="RefSeq" id="WP_376802758.1">
    <property type="nucleotide sequence ID" value="NZ_DBNB01000009.1"/>
</dbReference>
<dbReference type="Gene3D" id="1.10.10.2910">
    <property type="match status" value="1"/>
</dbReference>
<sequence>MKRIAITPALLRWARERAGVMAAGELTGRFPKLPEWEAGNIRPTLKQLEDFARAVHVPIGYLFLPAPPDEPLPIPDFRTHDGRGVRRASPNLIDMLYACQERQGWYREFSLASRMPEADFVASVTVDQRPEEVAAAMAQRLGFDLAARAACRTWEEALRLFIGQAEKLGILVMVSGIVLSNTHRALDPQEFRGFALADRRAPLIFINRQDSKSGQMFTLAHELAHLWLGASALSDATAATLNGHRREEVWCNAVAAELLVPLAAFRLAVQPGEAIDVAMQRLARQFKVSTLVILRRLLDAGVLTRDAFGQAWAMERERLRALADARQSSGGNPYRNVIARVGKRFTRAIVESTLEGQTLYRDAFRMLGVAKTETFNTIGREVGAML</sequence>
<gene>
    <name evidence="2" type="ORF">A4S15_12870</name>
</gene>
<dbReference type="GO" id="GO:0003677">
    <property type="term" value="F:DNA binding"/>
    <property type="evidence" value="ECO:0007669"/>
    <property type="project" value="UniProtKB-KW"/>
</dbReference>
<dbReference type="AlphaFoldDB" id="A0A1W9HTV3"/>
<dbReference type="Pfam" id="PF06114">
    <property type="entry name" value="Peptidase_M78"/>
    <property type="match status" value="1"/>
</dbReference>
<dbReference type="InterPro" id="IPR052345">
    <property type="entry name" value="Rad_response_metalloprotease"/>
</dbReference>
<organism evidence="2 3">
    <name type="scientific">Candidatus Raskinella chloraquaticus</name>
    <dbReference type="NCBI Taxonomy" id="1951219"/>
    <lineage>
        <taxon>Bacteria</taxon>
        <taxon>Pseudomonadati</taxon>
        <taxon>Pseudomonadota</taxon>
        <taxon>Alphaproteobacteria</taxon>
        <taxon>Hyphomicrobiales</taxon>
        <taxon>Phreatobacteraceae</taxon>
        <taxon>Candidatus Raskinella</taxon>
    </lineage>
</organism>
<dbReference type="Proteomes" id="UP000192872">
    <property type="component" value="Unassembled WGS sequence"/>
</dbReference>
<dbReference type="PROSITE" id="PS50943">
    <property type="entry name" value="HTH_CROC1"/>
    <property type="match status" value="1"/>
</dbReference>
<feature type="domain" description="HTH cro/C1-type" evidence="1">
    <location>
        <begin position="36"/>
        <end position="62"/>
    </location>
</feature>
<reference evidence="2 3" key="1">
    <citation type="journal article" date="2017" name="Water Res.">
        <title>Comammox in drinking water systems.</title>
        <authorList>
            <person name="Wang Y."/>
            <person name="Ma L."/>
            <person name="Mao Y."/>
            <person name="Jiang X."/>
            <person name="Xia Y."/>
            <person name="Yu K."/>
            <person name="Li B."/>
            <person name="Zhang T."/>
        </authorList>
    </citation>
    <scope>NUCLEOTIDE SEQUENCE [LARGE SCALE GENOMIC DNA]</scope>
    <source>
        <strain evidence="2">SG_bin8</strain>
    </source>
</reference>
<comment type="caution">
    <text evidence="2">The sequence shown here is derived from an EMBL/GenBank/DDBJ whole genome shotgun (WGS) entry which is preliminary data.</text>
</comment>
<dbReference type="PANTHER" id="PTHR43236:SF2">
    <property type="entry name" value="BLL0069 PROTEIN"/>
    <property type="match status" value="1"/>
</dbReference>